<feature type="domain" description="DC1" evidence="2">
    <location>
        <begin position="84"/>
        <end position="131"/>
    </location>
</feature>
<organism evidence="3 4">
    <name type="scientific">Centaurea solstitialis</name>
    <name type="common">yellow star-thistle</name>
    <dbReference type="NCBI Taxonomy" id="347529"/>
    <lineage>
        <taxon>Eukaryota</taxon>
        <taxon>Viridiplantae</taxon>
        <taxon>Streptophyta</taxon>
        <taxon>Embryophyta</taxon>
        <taxon>Tracheophyta</taxon>
        <taxon>Spermatophyta</taxon>
        <taxon>Magnoliopsida</taxon>
        <taxon>eudicotyledons</taxon>
        <taxon>Gunneridae</taxon>
        <taxon>Pentapetalae</taxon>
        <taxon>asterids</taxon>
        <taxon>campanulids</taxon>
        <taxon>Asterales</taxon>
        <taxon>Asteraceae</taxon>
        <taxon>Carduoideae</taxon>
        <taxon>Cardueae</taxon>
        <taxon>Centaureinae</taxon>
        <taxon>Centaurea</taxon>
    </lineage>
</organism>
<gene>
    <name evidence="3" type="ORF">OSB04_021118</name>
</gene>
<comment type="caution">
    <text evidence="3">The sequence shown here is derived from an EMBL/GenBank/DDBJ whole genome shotgun (WGS) entry which is preliminary data.</text>
</comment>
<dbReference type="Proteomes" id="UP001172457">
    <property type="component" value="Chromosome 5"/>
</dbReference>
<dbReference type="PANTHER" id="PTHR32410">
    <property type="entry name" value="CYSTEINE/HISTIDINE-RICH C1 DOMAIN FAMILY PROTEIN"/>
    <property type="match status" value="1"/>
</dbReference>
<dbReference type="EMBL" id="JARYMX010000005">
    <property type="protein sequence ID" value="KAJ9548575.1"/>
    <property type="molecule type" value="Genomic_DNA"/>
</dbReference>
<dbReference type="Gene3D" id="3.30.40.10">
    <property type="entry name" value="Zinc/RING finger domain, C3HC4 (zinc finger)"/>
    <property type="match status" value="1"/>
</dbReference>
<sequence>MEVIEHKHPLDLINLEEKYAHEKEESDEDDENNDLAIVESFRYLCQRCGQEITRYHKFYYRCSKSCGYSIHKYCGELPPTLEHPSHNTHPLILTEKGWHEWWCDICRNQHEPQEIRYRCSPCDYDVDINCVMVANEVIIHL</sequence>
<proteinExistence type="predicted"/>
<dbReference type="InterPro" id="IPR013083">
    <property type="entry name" value="Znf_RING/FYVE/PHD"/>
</dbReference>
<reference evidence="3" key="1">
    <citation type="submission" date="2023-03" db="EMBL/GenBank/DDBJ databases">
        <title>Chromosome-scale reference genome and RAD-based genetic map of yellow starthistle (Centaurea solstitialis) reveal putative structural variation and QTLs associated with invader traits.</title>
        <authorList>
            <person name="Reatini B."/>
            <person name="Cang F.A."/>
            <person name="Jiang Q."/>
            <person name="Mckibben M.T.W."/>
            <person name="Barker M.S."/>
            <person name="Rieseberg L.H."/>
            <person name="Dlugosch K.M."/>
        </authorList>
    </citation>
    <scope>NUCLEOTIDE SEQUENCE</scope>
    <source>
        <strain evidence="3">CAN-66</strain>
        <tissue evidence="3">Leaf</tissue>
    </source>
</reference>
<name>A0AA38T5Q0_9ASTR</name>
<dbReference type="InterPro" id="IPR004146">
    <property type="entry name" value="DC1"/>
</dbReference>
<accession>A0AA38T5Q0</accession>
<dbReference type="PANTHER" id="PTHR32410:SF161">
    <property type="entry name" value="DC1, ZINC FINGER, RING_FYVE_PHD-TYPE-RELATED"/>
    <property type="match status" value="1"/>
</dbReference>
<dbReference type="Pfam" id="PF03107">
    <property type="entry name" value="C1_2"/>
    <property type="match status" value="1"/>
</dbReference>
<keyword evidence="1" id="KW-0677">Repeat</keyword>
<dbReference type="InterPro" id="IPR046349">
    <property type="entry name" value="C1-like_sf"/>
</dbReference>
<evidence type="ECO:0000259" key="2">
    <source>
        <dbReference type="Pfam" id="PF03107"/>
    </source>
</evidence>
<dbReference type="AlphaFoldDB" id="A0AA38T5Q0"/>
<evidence type="ECO:0000256" key="1">
    <source>
        <dbReference type="ARBA" id="ARBA00022737"/>
    </source>
</evidence>
<dbReference type="SUPFAM" id="SSF57889">
    <property type="entry name" value="Cysteine-rich domain"/>
    <property type="match status" value="1"/>
</dbReference>
<evidence type="ECO:0000313" key="4">
    <source>
        <dbReference type="Proteomes" id="UP001172457"/>
    </source>
</evidence>
<protein>
    <recommendedName>
        <fullName evidence="2">DC1 domain-containing protein</fullName>
    </recommendedName>
</protein>
<keyword evidence="4" id="KW-1185">Reference proteome</keyword>
<evidence type="ECO:0000313" key="3">
    <source>
        <dbReference type="EMBL" id="KAJ9548575.1"/>
    </source>
</evidence>
<dbReference type="InterPro" id="IPR053192">
    <property type="entry name" value="Vacuole_Formation_Reg"/>
</dbReference>